<accession>A0AAD9GQI7</accession>
<feature type="compositionally biased region" description="Low complexity" evidence="2">
    <location>
        <begin position="525"/>
        <end position="538"/>
    </location>
</feature>
<dbReference type="GO" id="GO:0006310">
    <property type="term" value="P:DNA recombination"/>
    <property type="evidence" value="ECO:0007669"/>
    <property type="project" value="InterPro"/>
</dbReference>
<sequence>MSLQDLTPVNSQRALKTAINTFSRFLASERVTMDFIAASLVGDASGSVFVKLMDRFGVYLAFVEGRGGKPLARNSVMSYYRHVKNWLLDTYPRHRASIEKKLLKMAQTLERHCLKRVEGGIIKKAPACTKEDLRILMDGLYYDASSAKDYQDAALLALMWYAFGRASDLGFVMKGNLSVSADGVVFMWLIRVKTAEEQGISLFPDKDSFITCPLHSIAMALAMQDRPCTQLLDHPHLAAGSDEDMTAPIDIPLTEALATCDDVAYASEPPQKKRKQTEDNMKIHAYVNRVVKCASEAQAKAKPTASLTSHSFRRGGAQHANSDPLLSAQWIFDRGSWNMTATNKAFAYVFNTTSEDQKVSRVLSGWDSSKKPAVPTLSWFDSTSRQLALELGNLLFQSSVCIRDNEKRLNGRVAEVLVASLIQHFPEILERYPMCLYATRMRECLMTLGLSRSQVLAWSSELQIKTTEKELEAAEETEEKFSREVKLINHQNCIISELVSMNKALTERVRLLETKQSTCQDVNQSPASSLEPAAEASAVGRSDSNNAKSCGTKALPKSPAAMWFEWYAKTPRMWDVCGDRQKKSAYKQTVNYMKLFLPEGFVLDPSAPGYCDEVLRYGTEAEAQLFKFFFTAMVSSVGMDPRC</sequence>
<evidence type="ECO:0000313" key="4">
    <source>
        <dbReference type="Proteomes" id="UP001259832"/>
    </source>
</evidence>
<keyword evidence="1" id="KW-0175">Coiled coil</keyword>
<evidence type="ECO:0000313" key="3">
    <source>
        <dbReference type="EMBL" id="KAK1942301.1"/>
    </source>
</evidence>
<dbReference type="InterPro" id="IPR013762">
    <property type="entry name" value="Integrase-like_cat_sf"/>
</dbReference>
<protein>
    <submittedName>
        <fullName evidence="3">Uncharacterized protein</fullName>
    </submittedName>
</protein>
<gene>
    <name evidence="3" type="ORF">P3T76_006623</name>
</gene>
<keyword evidence="4" id="KW-1185">Reference proteome</keyword>
<proteinExistence type="predicted"/>
<dbReference type="AlphaFoldDB" id="A0AAD9GQI7"/>
<feature type="region of interest" description="Disordered" evidence="2">
    <location>
        <begin position="520"/>
        <end position="553"/>
    </location>
</feature>
<dbReference type="GO" id="GO:0015074">
    <property type="term" value="P:DNA integration"/>
    <property type="evidence" value="ECO:0007669"/>
    <property type="project" value="InterPro"/>
</dbReference>
<dbReference type="EMBL" id="JASMQC010000010">
    <property type="protein sequence ID" value="KAK1942301.1"/>
    <property type="molecule type" value="Genomic_DNA"/>
</dbReference>
<feature type="coiled-coil region" evidence="1">
    <location>
        <begin position="457"/>
        <end position="515"/>
    </location>
</feature>
<dbReference type="Proteomes" id="UP001259832">
    <property type="component" value="Unassembled WGS sequence"/>
</dbReference>
<evidence type="ECO:0000256" key="2">
    <source>
        <dbReference type="SAM" id="MobiDB-lite"/>
    </source>
</evidence>
<dbReference type="GO" id="GO:0003677">
    <property type="term" value="F:DNA binding"/>
    <property type="evidence" value="ECO:0007669"/>
    <property type="project" value="InterPro"/>
</dbReference>
<reference evidence="3" key="1">
    <citation type="submission" date="2023-08" db="EMBL/GenBank/DDBJ databases">
        <title>Reference Genome Resource for the Citrus Pathogen Phytophthora citrophthora.</title>
        <authorList>
            <person name="Moller H."/>
            <person name="Coetzee B."/>
            <person name="Rose L.J."/>
            <person name="Van Niekerk J.M."/>
        </authorList>
    </citation>
    <scope>NUCLEOTIDE SEQUENCE</scope>
    <source>
        <strain evidence="3">STE-U-9442</strain>
    </source>
</reference>
<name>A0AAD9GQI7_9STRA</name>
<comment type="caution">
    <text evidence="3">The sequence shown here is derived from an EMBL/GenBank/DDBJ whole genome shotgun (WGS) entry which is preliminary data.</text>
</comment>
<dbReference type="Gene3D" id="1.10.443.10">
    <property type="entry name" value="Intergrase catalytic core"/>
    <property type="match status" value="1"/>
</dbReference>
<evidence type="ECO:0000256" key="1">
    <source>
        <dbReference type="SAM" id="Coils"/>
    </source>
</evidence>
<organism evidence="3 4">
    <name type="scientific">Phytophthora citrophthora</name>
    <dbReference type="NCBI Taxonomy" id="4793"/>
    <lineage>
        <taxon>Eukaryota</taxon>
        <taxon>Sar</taxon>
        <taxon>Stramenopiles</taxon>
        <taxon>Oomycota</taxon>
        <taxon>Peronosporomycetes</taxon>
        <taxon>Peronosporales</taxon>
        <taxon>Peronosporaceae</taxon>
        <taxon>Phytophthora</taxon>
    </lineage>
</organism>